<geneLocation type="plasmid" evidence="6">
    <name>pVPH2</name>
</geneLocation>
<dbReference type="AlphaFoldDB" id="A0A162CDF2"/>
<dbReference type="GO" id="GO:0003700">
    <property type="term" value="F:DNA-binding transcription factor activity"/>
    <property type="evidence" value="ECO:0007669"/>
    <property type="project" value="TreeGrafter"/>
</dbReference>
<dbReference type="SMART" id="SM00346">
    <property type="entry name" value="HTH_ICLR"/>
    <property type="match status" value="1"/>
</dbReference>
<dbReference type="PANTHER" id="PTHR30136">
    <property type="entry name" value="HELIX-TURN-HELIX TRANSCRIPTIONAL REGULATOR, ICLR FAMILY"/>
    <property type="match status" value="1"/>
</dbReference>
<organism evidence="6">
    <name type="scientific">Vibrio parahaemolyticus</name>
    <dbReference type="NCBI Taxonomy" id="670"/>
    <lineage>
        <taxon>Bacteria</taxon>
        <taxon>Pseudomonadati</taxon>
        <taxon>Pseudomonadota</taxon>
        <taxon>Gammaproteobacteria</taxon>
        <taxon>Vibrionales</taxon>
        <taxon>Vibrionaceae</taxon>
        <taxon>Vibrio</taxon>
    </lineage>
</organism>
<dbReference type="InterPro" id="IPR029016">
    <property type="entry name" value="GAF-like_dom_sf"/>
</dbReference>
<dbReference type="Pfam" id="PF01614">
    <property type="entry name" value="IclR_C"/>
    <property type="match status" value="1"/>
</dbReference>
<keyword evidence="2" id="KW-0238">DNA-binding</keyword>
<dbReference type="NCBIfam" id="NF007341">
    <property type="entry name" value="PRK09834.1-3"/>
    <property type="match status" value="1"/>
</dbReference>
<protein>
    <submittedName>
        <fullName evidence="6">Transcriptional regulator</fullName>
    </submittedName>
</protein>
<dbReference type="Gene3D" id="3.30.450.40">
    <property type="match status" value="1"/>
</dbReference>
<dbReference type="Gene3D" id="1.10.10.10">
    <property type="entry name" value="Winged helix-like DNA-binding domain superfamily/Winged helix DNA-binding domain"/>
    <property type="match status" value="1"/>
</dbReference>
<dbReference type="PROSITE" id="PS51078">
    <property type="entry name" value="ICLR_ED"/>
    <property type="match status" value="1"/>
</dbReference>
<dbReference type="GO" id="GO:0003677">
    <property type="term" value="F:DNA binding"/>
    <property type="evidence" value="ECO:0007669"/>
    <property type="project" value="UniProtKB-KW"/>
</dbReference>
<dbReference type="GO" id="GO:0045892">
    <property type="term" value="P:negative regulation of DNA-templated transcription"/>
    <property type="evidence" value="ECO:0007669"/>
    <property type="project" value="TreeGrafter"/>
</dbReference>
<dbReference type="InterPro" id="IPR014757">
    <property type="entry name" value="Tscrpt_reg_IclR_C"/>
</dbReference>
<dbReference type="RefSeq" id="WP_172686204.1">
    <property type="nucleotide sequence ID" value="NZ_KP791968.1"/>
</dbReference>
<dbReference type="SUPFAM" id="SSF55781">
    <property type="entry name" value="GAF domain-like"/>
    <property type="match status" value="1"/>
</dbReference>
<keyword evidence="6" id="KW-0614">Plasmid</keyword>
<dbReference type="SUPFAM" id="SSF46785">
    <property type="entry name" value="Winged helix' DNA-binding domain"/>
    <property type="match status" value="1"/>
</dbReference>
<dbReference type="Pfam" id="PF09339">
    <property type="entry name" value="HTH_IclR"/>
    <property type="match status" value="1"/>
</dbReference>
<keyword evidence="1" id="KW-0805">Transcription regulation</keyword>
<evidence type="ECO:0000256" key="3">
    <source>
        <dbReference type="ARBA" id="ARBA00023163"/>
    </source>
</evidence>
<evidence type="ECO:0000256" key="2">
    <source>
        <dbReference type="ARBA" id="ARBA00023125"/>
    </source>
</evidence>
<accession>A0A162CDF2</accession>
<evidence type="ECO:0000259" key="4">
    <source>
        <dbReference type="PROSITE" id="PS51077"/>
    </source>
</evidence>
<feature type="domain" description="HTH iclR-type" evidence="4">
    <location>
        <begin position="10"/>
        <end position="72"/>
    </location>
</feature>
<dbReference type="PANTHER" id="PTHR30136:SF23">
    <property type="entry name" value="DNA-BINDING TRANSCRIPTIONAL ACTIVATOR MHPR"/>
    <property type="match status" value="1"/>
</dbReference>
<dbReference type="InterPro" id="IPR036388">
    <property type="entry name" value="WH-like_DNA-bd_sf"/>
</dbReference>
<dbReference type="InterPro" id="IPR036390">
    <property type="entry name" value="WH_DNA-bd_sf"/>
</dbReference>
<keyword evidence="3" id="KW-0804">Transcription</keyword>
<dbReference type="PROSITE" id="PS51077">
    <property type="entry name" value="HTH_ICLR"/>
    <property type="match status" value="1"/>
</dbReference>
<reference evidence="6" key="1">
    <citation type="submission" date="2015-02" db="EMBL/GenBank/DDBJ databases">
        <title>Sequence analysis of the plasmid encoding blaPER-1 from Vibrio parahaemolyticus.</title>
        <authorList>
            <person name="Li R."/>
            <person name="Chen S."/>
        </authorList>
    </citation>
    <scope>NUCLEOTIDE SEQUENCE</scope>
    <source>
        <strain evidence="6">2011VPH2</strain>
        <plasmid evidence="6">pVPH2</plasmid>
    </source>
</reference>
<name>A0A162CDF2_VIBPH</name>
<feature type="domain" description="IclR-ED" evidence="5">
    <location>
        <begin position="73"/>
        <end position="260"/>
    </location>
</feature>
<dbReference type="InterPro" id="IPR005471">
    <property type="entry name" value="Tscrpt_reg_IclR_N"/>
</dbReference>
<evidence type="ECO:0000313" key="6">
    <source>
        <dbReference type="EMBL" id="AKD43674.1"/>
    </source>
</evidence>
<evidence type="ECO:0000259" key="5">
    <source>
        <dbReference type="PROSITE" id="PS51078"/>
    </source>
</evidence>
<proteinExistence type="predicted"/>
<sequence>MNQSNDYKTVRGLTRGLTLLNVLNRLDGGASVRQLAELTGLHRTTVKRLLETLKEVGYVRYSLSDDSFRLTIKVRELSEGFRDDHWISAIGAPLLGGLMEKVVWPTDILTLEVDSMVVRESTHRYSRLSFHRSMVGRRLPVLQTACGLTYLAFCPENERAHILSLLASREEEEFQLARDPERLSLMLQNIRKKGFGINNQNWQKESRIAAIAVPIFDESRILGCLNLIYIATAMNIEQAIEKYLPELQRVSQQIESGVAENNIRFGYPLLN</sequence>
<dbReference type="InterPro" id="IPR050707">
    <property type="entry name" value="HTH_MetabolicPath_Reg"/>
</dbReference>
<dbReference type="EMBL" id="KP791968">
    <property type="protein sequence ID" value="AKD43674.1"/>
    <property type="molecule type" value="Genomic_DNA"/>
</dbReference>
<evidence type="ECO:0000256" key="1">
    <source>
        <dbReference type="ARBA" id="ARBA00023015"/>
    </source>
</evidence>